<gene>
    <name evidence="1" type="ORF">ACFQKD_17165</name>
</gene>
<comment type="caution">
    <text evidence="1">The sequence shown here is derived from an EMBL/GenBank/DDBJ whole genome shotgun (WGS) entry which is preliminary data.</text>
</comment>
<dbReference type="AlphaFoldDB" id="A0ABD5X020"/>
<accession>A0ABD5X020</accession>
<proteinExistence type="predicted"/>
<evidence type="ECO:0000313" key="2">
    <source>
        <dbReference type="Proteomes" id="UP001596388"/>
    </source>
</evidence>
<sequence>MDTADIKGEIALLGATPEELNISRVGMSADVQLTPESFRESLGSGPHYLTADINRVIDTKFPDCTPGTEEKRAKNQQYDVVSLDEIKHQDGPVTVEAWVNVVGVFNTGYIQQKLWIGDRETSEFPLVINQKYDGYLVRDENKYRFENVMPNYNEEKLELQLIGNGYTTISHITTKRGSSKPKWRWMPR</sequence>
<evidence type="ECO:0000313" key="1">
    <source>
        <dbReference type="EMBL" id="MFC7099040.1"/>
    </source>
</evidence>
<dbReference type="RefSeq" id="WP_276239601.1">
    <property type="nucleotide sequence ID" value="NZ_CP119990.1"/>
</dbReference>
<name>A0ABD5X020_9EURY</name>
<reference evidence="1 2" key="1">
    <citation type="journal article" date="2019" name="Int. J. Syst. Evol. Microbiol.">
        <title>The Global Catalogue of Microorganisms (GCM) 10K type strain sequencing project: providing services to taxonomists for standard genome sequencing and annotation.</title>
        <authorList>
            <consortium name="The Broad Institute Genomics Platform"/>
            <consortium name="The Broad Institute Genome Sequencing Center for Infectious Disease"/>
            <person name="Wu L."/>
            <person name="Ma J."/>
        </authorList>
    </citation>
    <scope>NUCLEOTIDE SEQUENCE [LARGE SCALE GENOMIC DNA]</scope>
    <source>
        <strain evidence="1 2">DT55</strain>
    </source>
</reference>
<protein>
    <submittedName>
        <fullName evidence="1">Uncharacterized protein</fullName>
    </submittedName>
</protein>
<organism evidence="1 2">
    <name type="scientific">Halobaculum marinum</name>
    <dbReference type="NCBI Taxonomy" id="3031996"/>
    <lineage>
        <taxon>Archaea</taxon>
        <taxon>Methanobacteriati</taxon>
        <taxon>Methanobacteriota</taxon>
        <taxon>Stenosarchaea group</taxon>
        <taxon>Halobacteria</taxon>
        <taxon>Halobacteriales</taxon>
        <taxon>Haloferacaceae</taxon>
        <taxon>Halobaculum</taxon>
    </lineage>
</organism>
<dbReference type="EMBL" id="JBHTAG010000004">
    <property type="protein sequence ID" value="MFC7099040.1"/>
    <property type="molecule type" value="Genomic_DNA"/>
</dbReference>
<dbReference type="GeneID" id="79271573"/>
<keyword evidence="2" id="KW-1185">Reference proteome</keyword>
<dbReference type="Proteomes" id="UP001596388">
    <property type="component" value="Unassembled WGS sequence"/>
</dbReference>